<dbReference type="RefSeq" id="WP_033381041.1">
    <property type="nucleotide sequence ID" value="NZ_FWXV01000002.1"/>
</dbReference>
<keyword evidence="2" id="KW-1185">Reference proteome</keyword>
<dbReference type="EMBL" id="FWXV01000002">
    <property type="protein sequence ID" value="SMC84201.1"/>
    <property type="molecule type" value="Genomic_DNA"/>
</dbReference>
<dbReference type="Proteomes" id="UP000192674">
    <property type="component" value="Unassembled WGS sequence"/>
</dbReference>
<dbReference type="OrthoDB" id="5124141at2"/>
<proteinExistence type="predicted"/>
<evidence type="ECO:0000313" key="1">
    <source>
        <dbReference type="EMBL" id="SMC84201.1"/>
    </source>
</evidence>
<sequence length="162" mass="18743">MSRGLLLLDVDGPLNPFAAKPHRRPPGYETFRKQTRMRRSLRVWLNPRHGLLLRALAEETGLTLVWATSWQHEANDYIGPVIGLPPLPVIEFTVRRDWKWPAVTEYAAGRPLAWFDDQFDRGRQDFEVERGDTPTLLCHVDPASGLRDRHFEAVRAWAKRLP</sequence>
<dbReference type="Pfam" id="PF18143">
    <property type="entry name" value="HAD_SAK_2"/>
    <property type="match status" value="1"/>
</dbReference>
<protein>
    <recommendedName>
        <fullName evidence="3">Secreted protein</fullName>
    </recommendedName>
</protein>
<evidence type="ECO:0008006" key="3">
    <source>
        <dbReference type="Google" id="ProtNLM"/>
    </source>
</evidence>
<evidence type="ECO:0000313" key="2">
    <source>
        <dbReference type="Proteomes" id="UP000192674"/>
    </source>
</evidence>
<accession>A0A1W2CGB0</accession>
<dbReference type="AlphaFoldDB" id="A0A1W2CGB0"/>
<reference evidence="1 2" key="1">
    <citation type="submission" date="2017-04" db="EMBL/GenBank/DDBJ databases">
        <authorList>
            <person name="Afonso C.L."/>
            <person name="Miller P.J."/>
            <person name="Scott M.A."/>
            <person name="Spackman E."/>
            <person name="Goraichik I."/>
            <person name="Dimitrov K.M."/>
            <person name="Suarez D.L."/>
            <person name="Swayne D.E."/>
        </authorList>
    </citation>
    <scope>NUCLEOTIDE SEQUENCE [LARGE SCALE GENOMIC DNA]</scope>
    <source>
        <strain evidence="1 2">DSM 43828</strain>
    </source>
</reference>
<gene>
    <name evidence="1" type="ORF">SAMN05661093_02004</name>
</gene>
<organism evidence="1 2">
    <name type="scientific">Kibdelosporangium aridum</name>
    <dbReference type="NCBI Taxonomy" id="2030"/>
    <lineage>
        <taxon>Bacteria</taxon>
        <taxon>Bacillati</taxon>
        <taxon>Actinomycetota</taxon>
        <taxon>Actinomycetes</taxon>
        <taxon>Pseudonocardiales</taxon>
        <taxon>Pseudonocardiaceae</taxon>
        <taxon>Kibdelosporangium</taxon>
    </lineage>
</organism>
<name>A0A1W2CGB0_KIBAR</name>